<evidence type="ECO:0000313" key="1">
    <source>
        <dbReference type="EMBL" id="KFD66400.1"/>
    </source>
</evidence>
<dbReference type="Proteomes" id="UP000030758">
    <property type="component" value="Unassembled WGS sequence"/>
</dbReference>
<reference evidence="1" key="1">
    <citation type="journal article" date="2014" name="Nat. Genet.">
        <title>Genome and transcriptome of the porcine whipworm Trichuris suis.</title>
        <authorList>
            <person name="Jex A.R."/>
            <person name="Nejsum P."/>
            <person name="Schwarz E.M."/>
            <person name="Hu L."/>
            <person name="Young N.D."/>
            <person name="Hall R.S."/>
            <person name="Korhonen P.K."/>
            <person name="Liao S."/>
            <person name="Thamsborg S."/>
            <person name="Xia J."/>
            <person name="Xu P."/>
            <person name="Wang S."/>
            <person name="Scheerlinck J.P."/>
            <person name="Hofmann A."/>
            <person name="Sternberg P.W."/>
            <person name="Wang J."/>
            <person name="Gasser R.B."/>
        </authorList>
    </citation>
    <scope>NUCLEOTIDE SEQUENCE [LARGE SCALE GENOMIC DNA]</scope>
    <source>
        <strain evidence="1">DCEP-RM93F</strain>
    </source>
</reference>
<sequence>DSYHTLLLHLSRRKDETSRFHRLFHRLSNLRSLFRNAGSKAPPDQKTRRNVELENFVRHKM</sequence>
<gene>
    <name evidence="1" type="ORF">M514_21430</name>
</gene>
<organism evidence="1">
    <name type="scientific">Trichuris suis</name>
    <name type="common">pig whipworm</name>
    <dbReference type="NCBI Taxonomy" id="68888"/>
    <lineage>
        <taxon>Eukaryota</taxon>
        <taxon>Metazoa</taxon>
        <taxon>Ecdysozoa</taxon>
        <taxon>Nematoda</taxon>
        <taxon>Enoplea</taxon>
        <taxon>Dorylaimia</taxon>
        <taxon>Trichinellida</taxon>
        <taxon>Trichuridae</taxon>
        <taxon>Trichuris</taxon>
    </lineage>
</organism>
<protein>
    <submittedName>
        <fullName evidence="1">Uncharacterized protein</fullName>
    </submittedName>
</protein>
<name>A0A085NAA4_9BILA</name>
<dbReference type="EMBL" id="KL367525">
    <property type="protein sequence ID" value="KFD66400.1"/>
    <property type="molecule type" value="Genomic_DNA"/>
</dbReference>
<feature type="non-terminal residue" evidence="1">
    <location>
        <position position="61"/>
    </location>
</feature>
<accession>A0A085NAA4</accession>
<dbReference type="AlphaFoldDB" id="A0A085NAA4"/>
<proteinExistence type="predicted"/>
<feature type="non-terminal residue" evidence="1">
    <location>
        <position position="1"/>
    </location>
</feature>